<protein>
    <submittedName>
        <fullName evidence="2">Uncharacterized protein</fullName>
    </submittedName>
</protein>
<reference evidence="2" key="1">
    <citation type="submission" date="2021-01" db="EMBL/GenBank/DDBJ databases">
        <authorList>
            <person name="Corre E."/>
            <person name="Pelletier E."/>
            <person name="Niang G."/>
            <person name="Scheremetjew M."/>
            <person name="Finn R."/>
            <person name="Kale V."/>
            <person name="Holt S."/>
            <person name="Cochrane G."/>
            <person name="Meng A."/>
            <person name="Brown T."/>
            <person name="Cohen L."/>
        </authorList>
    </citation>
    <scope>NUCLEOTIDE SEQUENCE</scope>
    <source>
        <strain evidence="2">CCMP1594</strain>
    </source>
</reference>
<dbReference type="EMBL" id="HBJA01063501">
    <property type="protein sequence ID" value="CAE0811282.1"/>
    <property type="molecule type" value="Transcribed_RNA"/>
</dbReference>
<evidence type="ECO:0000313" key="2">
    <source>
        <dbReference type="EMBL" id="CAE0811282.1"/>
    </source>
</evidence>
<keyword evidence="1" id="KW-0732">Signal</keyword>
<sequence>MQCLLTRAWGSHCRIGFGLWLMLVFSSPCWGIGGGAMTSNHTQNLKTMHRHQQIPGEAEETENLAVLPTSLLSMKHNQTCGARKWGPTGPPSLDKLLLGPNRTRHSQIEGLYMLRVKE</sequence>
<gene>
    <name evidence="2" type="ORF">EGYM00163_LOCUS22430</name>
</gene>
<name>A0A7S4FSJ2_9EUGL</name>
<feature type="signal peptide" evidence="1">
    <location>
        <begin position="1"/>
        <end position="31"/>
    </location>
</feature>
<proteinExistence type="predicted"/>
<organism evidence="2">
    <name type="scientific">Eutreptiella gymnastica</name>
    <dbReference type="NCBI Taxonomy" id="73025"/>
    <lineage>
        <taxon>Eukaryota</taxon>
        <taxon>Discoba</taxon>
        <taxon>Euglenozoa</taxon>
        <taxon>Euglenida</taxon>
        <taxon>Spirocuta</taxon>
        <taxon>Euglenophyceae</taxon>
        <taxon>Eutreptiales</taxon>
        <taxon>Eutreptiaceae</taxon>
        <taxon>Eutreptiella</taxon>
    </lineage>
</organism>
<evidence type="ECO:0000256" key="1">
    <source>
        <dbReference type="SAM" id="SignalP"/>
    </source>
</evidence>
<feature type="chain" id="PRO_5031185561" evidence="1">
    <location>
        <begin position="32"/>
        <end position="118"/>
    </location>
</feature>
<accession>A0A7S4FSJ2</accession>
<dbReference type="AlphaFoldDB" id="A0A7S4FSJ2"/>